<organism evidence="1 2">
    <name type="scientific">Pseudomonas fluorescens</name>
    <dbReference type="NCBI Taxonomy" id="294"/>
    <lineage>
        <taxon>Bacteria</taxon>
        <taxon>Pseudomonadati</taxon>
        <taxon>Pseudomonadota</taxon>
        <taxon>Gammaproteobacteria</taxon>
        <taxon>Pseudomonadales</taxon>
        <taxon>Pseudomonadaceae</taxon>
        <taxon>Pseudomonas</taxon>
    </lineage>
</organism>
<evidence type="ECO:0000313" key="1">
    <source>
        <dbReference type="EMBL" id="RON72530.1"/>
    </source>
</evidence>
<reference evidence="1 2" key="1">
    <citation type="submission" date="2016-10" db="EMBL/GenBank/DDBJ databases">
        <title>Comparative genome analysis of multiple Pseudomonas spp. focuses on biocontrol and plant growth promoting traits.</title>
        <authorList>
            <person name="Tao X.-Y."/>
            <person name="Taylor C.G."/>
        </authorList>
    </citation>
    <scope>NUCLEOTIDE SEQUENCE [LARGE SCALE GENOMIC DNA]</scope>
    <source>
        <strain evidence="1 2">24D3</strain>
    </source>
</reference>
<comment type="caution">
    <text evidence="1">The sequence shown here is derived from an EMBL/GenBank/DDBJ whole genome shotgun (WGS) entry which is preliminary data.</text>
</comment>
<protein>
    <submittedName>
        <fullName evidence="1">Uncharacterized protein</fullName>
    </submittedName>
</protein>
<accession>A0A423LW40</accession>
<dbReference type="RefSeq" id="WP_123529257.1">
    <property type="nucleotide sequence ID" value="NZ_MOBU01000001.1"/>
</dbReference>
<dbReference type="InterPro" id="IPR042099">
    <property type="entry name" value="ANL_N_sf"/>
</dbReference>
<sequence length="412" mass="45868">MSSYTLKQIVAMAKENSPIYQQLYKDIAPGELRLEELPVLTHEELMRVVQDQDAIRFFNCSASDGIVYQSSATTGQPKATMFGRDEWQATVKLLAVNHWRSRTLRAGDVVANLCVGGSASFMFVHGTIENFPGRCSELPIGSDHDFDYLIDTCEKFSVNVLAGINSTFLGIAHHLLCENRVFPRIERILCGGELFYGEQLALVKSAFPNAEIVPFMFATTETGLIGLSEPGYAQNVFSVCDDACLLEIVDPESKKVITQTDKRGLAVVTSLLRTAAPAIRVEIGDYAQWIDPPGSERRRFSIHGRRYLKQYAFYNARISETDIHSLILVVAERVDLLKLSLQIDNGICKFFVALASDKFDQVVIEDVIRTALAAVKPEVVIPTGELQVELVDFSYFLDGIRRKGRVISNLGE</sequence>
<dbReference type="PANTHER" id="PTHR43845">
    <property type="entry name" value="BLR5969 PROTEIN"/>
    <property type="match status" value="1"/>
</dbReference>
<proteinExistence type="predicted"/>
<gene>
    <name evidence="1" type="ORF">BK671_01360</name>
</gene>
<dbReference type="Proteomes" id="UP000285757">
    <property type="component" value="Unassembled WGS sequence"/>
</dbReference>
<evidence type="ECO:0000313" key="2">
    <source>
        <dbReference type="Proteomes" id="UP000285757"/>
    </source>
</evidence>
<dbReference type="EMBL" id="MOBU01000001">
    <property type="protein sequence ID" value="RON72530.1"/>
    <property type="molecule type" value="Genomic_DNA"/>
</dbReference>
<dbReference type="Gene3D" id="3.40.50.12780">
    <property type="entry name" value="N-terminal domain of ligase-like"/>
    <property type="match status" value="1"/>
</dbReference>
<name>A0A423LW40_PSEFL</name>
<dbReference type="AlphaFoldDB" id="A0A423LW40"/>
<dbReference type="SUPFAM" id="SSF56801">
    <property type="entry name" value="Acetyl-CoA synthetase-like"/>
    <property type="match status" value="1"/>
</dbReference>
<dbReference type="PANTHER" id="PTHR43845:SF1">
    <property type="entry name" value="BLR5969 PROTEIN"/>
    <property type="match status" value="1"/>
</dbReference>